<dbReference type="Proteomes" id="UP001589619">
    <property type="component" value="Unassembled WGS sequence"/>
</dbReference>
<name>A0ABV5VYN2_9BACL</name>
<evidence type="ECO:0000256" key="1">
    <source>
        <dbReference type="SAM" id="MobiDB-lite"/>
    </source>
</evidence>
<feature type="compositionally biased region" description="Basic residues" evidence="1">
    <location>
        <begin position="869"/>
        <end position="884"/>
    </location>
</feature>
<keyword evidence="3" id="KW-1185">Reference proteome</keyword>
<gene>
    <name evidence="2" type="ORF">ACFFNY_17715</name>
</gene>
<organism evidence="2 3">
    <name type="scientific">Paenibacillus hodogayensis</name>
    <dbReference type="NCBI Taxonomy" id="279208"/>
    <lineage>
        <taxon>Bacteria</taxon>
        <taxon>Bacillati</taxon>
        <taxon>Bacillota</taxon>
        <taxon>Bacilli</taxon>
        <taxon>Bacillales</taxon>
        <taxon>Paenibacillaceae</taxon>
        <taxon>Paenibacillus</taxon>
    </lineage>
</organism>
<sequence>MNSNHASKRERFVPVPLTTAYNRTIAELKPEDCSDAVIAGKRFLLTGPQELWGVPFELGPDGADNVILLKDREVELAFAQPLHDRQLLFLHAADFKESDTAPDGIVSPMMGSPRLGETVCEYVLHYADGTRCAFPMRRRYQISEFQVKWGENSFEAVKHVKPRTMATNTDLLHKEAPTIPWGQSQLRTTFPGFGSAMHHWLYALPNPHPDKELIRLTMIPADGTSFVFGITRTDAETNPFRWEARRSVRYVSAPGFVPQPFGDRANIRIDLGEVIAVRPVLEYDHASWLDNANPRLPSPKPDEWIVEYTAHPDAHLTIDGQPGLTIPLRELEEHTAWTLTENVLRKVKVRITEGTSGRRIAAKIHVHGKLGDYIAPVNGHRFPNAHWFEDYGAEYVQDFHYSAYIDGEAEYKLPLGDVYIEVTKGFEIRPVRKRFLVTEQTDAIAIELDHVLPWRQKGWVTADTHVHFLSPQTALLEGDAEGVNVVNLLTSQWGEMFSNLGDFDGKTTIGSKENGGSGEYLVRVGTENRQHILGHISLLGYEGSMILPLCTGGPDESGLGDPLEATITEWAKRCREQNGIVVMPHLPNPRAEGAAALVLGEVDAVEMCSFENVGINPYSLSDWYRYLNCGYKAPAVGGTDKMSQSTAVGTIRTYSLIRGEPFTYDAWMNAVRRGHTFATLGPLLDLRVGDCEMGQSMQLPSSGGTLDIDWQVSSVTVPVTQIELVVNGELREMKAVDPEIGHYAGHWSVSVKESGWIALRVRGKYHDQSEMIAAHSSAVSVVVDGKPCFRAEDAVTILEQIEGSTAYIKSLATKSDEQTFKRLLMTLTSAHRALHNRMHQNGVMHQHAAPDRHDHRHHDHEHGSSTHRHDGHHGHNGGSHGHHH</sequence>
<dbReference type="NCBIfam" id="NF038032">
    <property type="entry name" value="CehA_McbA_metalo"/>
    <property type="match status" value="1"/>
</dbReference>
<feature type="region of interest" description="Disordered" evidence="1">
    <location>
        <begin position="844"/>
        <end position="884"/>
    </location>
</feature>
<proteinExistence type="predicted"/>
<accession>A0ABV5VYN2</accession>
<protein>
    <submittedName>
        <fullName evidence="2">CehA/McbA family metallohydrolase</fullName>
    </submittedName>
</protein>
<reference evidence="2 3" key="1">
    <citation type="submission" date="2024-09" db="EMBL/GenBank/DDBJ databases">
        <authorList>
            <person name="Sun Q."/>
            <person name="Mori K."/>
        </authorList>
    </citation>
    <scope>NUCLEOTIDE SEQUENCE [LARGE SCALE GENOMIC DNA]</scope>
    <source>
        <strain evidence="2 3">JCM 12520</strain>
    </source>
</reference>
<dbReference type="EMBL" id="JBHMAG010000012">
    <property type="protein sequence ID" value="MFB9753406.1"/>
    <property type="molecule type" value="Genomic_DNA"/>
</dbReference>
<evidence type="ECO:0000313" key="3">
    <source>
        <dbReference type="Proteomes" id="UP001589619"/>
    </source>
</evidence>
<comment type="caution">
    <text evidence="2">The sequence shown here is derived from an EMBL/GenBank/DDBJ whole genome shotgun (WGS) entry which is preliminary data.</text>
</comment>
<evidence type="ECO:0000313" key="2">
    <source>
        <dbReference type="EMBL" id="MFB9753406.1"/>
    </source>
</evidence>
<dbReference type="RefSeq" id="WP_344901494.1">
    <property type="nucleotide sequence ID" value="NZ_BAAAYO010000001.1"/>
</dbReference>